<comment type="pathway">
    <text evidence="1">Glycolipid biosynthesis; glycosylphosphatidylinositol-anchor biosynthesis.</text>
</comment>
<dbReference type="PANTHER" id="PTHR15231:SF1">
    <property type="entry name" value="PHOSPHATIDYLINOSITOL N-ACETYLGLUCOSAMINYLTRANSFERASE SUBUNIT H"/>
    <property type="match status" value="1"/>
</dbReference>
<protein>
    <recommendedName>
        <fullName evidence="5">Phosphatidylinositol N-acetylglucosaminyltransferase subunit H conserved domain-containing protein</fullName>
    </recommendedName>
</protein>
<feature type="domain" description="Phosphatidylinositol N-acetylglucosaminyltransferase subunit H conserved" evidence="5">
    <location>
        <begin position="367"/>
        <end position="430"/>
    </location>
</feature>
<keyword evidence="4" id="KW-1133">Transmembrane helix</keyword>
<feature type="compositionally biased region" description="Polar residues" evidence="3">
    <location>
        <begin position="191"/>
        <end position="207"/>
    </location>
</feature>
<evidence type="ECO:0000256" key="2">
    <source>
        <dbReference type="ARBA" id="ARBA00009610"/>
    </source>
</evidence>
<feature type="region of interest" description="Disordered" evidence="3">
    <location>
        <begin position="292"/>
        <end position="313"/>
    </location>
</feature>
<keyword evidence="4" id="KW-0812">Transmembrane</keyword>
<feature type="region of interest" description="Disordered" evidence="3">
    <location>
        <begin position="158"/>
        <end position="207"/>
    </location>
</feature>
<dbReference type="OrthoDB" id="6256716at2759"/>
<dbReference type="AlphaFoldDB" id="A0A836HVW7"/>
<evidence type="ECO:0000256" key="1">
    <source>
        <dbReference type="ARBA" id="ARBA00004687"/>
    </source>
</evidence>
<evidence type="ECO:0000313" key="6">
    <source>
        <dbReference type="EMBL" id="KAG5498504.1"/>
    </source>
</evidence>
<proteinExistence type="inferred from homology"/>
<comment type="caution">
    <text evidence="6">The sequence shown here is derived from an EMBL/GenBank/DDBJ whole genome shotgun (WGS) entry which is preliminary data.</text>
</comment>
<organism evidence="6 7">
    <name type="scientific">Porcisia hertigi</name>
    <dbReference type="NCBI Taxonomy" id="2761500"/>
    <lineage>
        <taxon>Eukaryota</taxon>
        <taxon>Discoba</taxon>
        <taxon>Euglenozoa</taxon>
        <taxon>Kinetoplastea</taxon>
        <taxon>Metakinetoplastina</taxon>
        <taxon>Trypanosomatida</taxon>
        <taxon>Trypanosomatidae</taxon>
        <taxon>Leishmaniinae</taxon>
        <taxon>Porcisia</taxon>
    </lineage>
</organism>
<dbReference type="UniPathway" id="UPA00196"/>
<dbReference type="Proteomes" id="UP000674318">
    <property type="component" value="Unassembled WGS sequence"/>
</dbReference>
<dbReference type="InterPro" id="IPR044215">
    <property type="entry name" value="PIG-H"/>
</dbReference>
<dbReference type="InterPro" id="IPR019328">
    <property type="entry name" value="PIGH-H_dom"/>
</dbReference>
<feature type="compositionally biased region" description="Low complexity" evidence="3">
    <location>
        <begin position="162"/>
        <end position="176"/>
    </location>
</feature>
<dbReference type="RefSeq" id="XP_067755258.1">
    <property type="nucleotide sequence ID" value="XM_067898814.1"/>
</dbReference>
<feature type="region of interest" description="Disordered" evidence="3">
    <location>
        <begin position="1"/>
        <end position="49"/>
    </location>
</feature>
<accession>A0A836HVW7</accession>
<evidence type="ECO:0000256" key="4">
    <source>
        <dbReference type="SAM" id="Phobius"/>
    </source>
</evidence>
<dbReference type="Pfam" id="PF10181">
    <property type="entry name" value="PIG-H"/>
    <property type="match status" value="1"/>
</dbReference>
<feature type="compositionally biased region" description="Low complexity" evidence="3">
    <location>
        <begin position="294"/>
        <end position="313"/>
    </location>
</feature>
<dbReference type="GO" id="GO:0006506">
    <property type="term" value="P:GPI anchor biosynthetic process"/>
    <property type="evidence" value="ECO:0007669"/>
    <property type="project" value="UniProtKB-UniPathway"/>
</dbReference>
<dbReference type="KEGG" id="phet:94288891"/>
<keyword evidence="7" id="KW-1185">Reference proteome</keyword>
<dbReference type="GO" id="GO:0000506">
    <property type="term" value="C:glycosylphosphatidylinositol-N-acetylglucosaminyltransferase (GPI-GnT) complex"/>
    <property type="evidence" value="ECO:0007669"/>
    <property type="project" value="InterPro"/>
</dbReference>
<feature type="transmembrane region" description="Helical" evidence="4">
    <location>
        <begin position="225"/>
        <end position="249"/>
    </location>
</feature>
<dbReference type="EMBL" id="JAFJZO010000030">
    <property type="protein sequence ID" value="KAG5498504.1"/>
    <property type="molecule type" value="Genomic_DNA"/>
</dbReference>
<feature type="compositionally biased region" description="Polar residues" evidence="3">
    <location>
        <begin position="36"/>
        <end position="49"/>
    </location>
</feature>
<dbReference type="PANTHER" id="PTHR15231">
    <property type="entry name" value="PHOSPHATIDYLINOSITOL N-ACETYLGLUCOSAMINYLTRANSFERASE SUBUNIT H"/>
    <property type="match status" value="1"/>
</dbReference>
<evidence type="ECO:0000256" key="3">
    <source>
        <dbReference type="SAM" id="MobiDB-lite"/>
    </source>
</evidence>
<feature type="region of interest" description="Disordered" evidence="3">
    <location>
        <begin position="464"/>
        <end position="507"/>
    </location>
</feature>
<evidence type="ECO:0000259" key="5">
    <source>
        <dbReference type="Pfam" id="PF10181"/>
    </source>
</evidence>
<sequence length="507" mass="53997">MRPRHSKTSLDSAECVEKPAQKAPANSWLPPPDVPDSTSAHAVKSSGFSSAPTAPATFMKDHHTDAQRRFVFSGAALPTLLPPNTITDDATEMLSSDPNGARGGISGVTAPIDPWTTVLVANHITNTGAVVRLERVDYSKAMRAYRVCWQEGGIVGDGPLQSSPTASSSTPTKSLPQSATSSPRGLHSHVASPTGTSGSASPRDSTGYTGGEAVLGHNLAPWRLVLLRLFSAADMMLFAVAVACFLVVVSRLRVMEYPQVDRHSLTAPTSLSWSAVTLTTLASGRAMMRGVAAPSGSPRGSEPPSSSTATSAASTIGGEAGLSASYVQLTRSTTLDTGVTFSLLLLSTLLLVKRLSGALNRVYVEEVLVMRGVGLQFSAYGIFNTLRYRHFVDLLMLRSLVIHDAFFRYQPIFFLSSSVENKATRVVFFPDTLPRLAVLRPVLNGIRSVLYGEPDEGMSLAELESQRRKTGGDLSDGSPLTDDSFAEDTATTPNDACFSDATDHDEY</sequence>
<gene>
    <name evidence="6" type="ORF">JKF63_02790</name>
</gene>
<keyword evidence="4" id="KW-0472">Membrane</keyword>
<comment type="similarity">
    <text evidence="2">Belongs to the PIGH family.</text>
</comment>
<evidence type="ECO:0000313" key="7">
    <source>
        <dbReference type="Proteomes" id="UP000674318"/>
    </source>
</evidence>
<name>A0A836HVW7_9TRYP</name>
<dbReference type="GeneID" id="94288891"/>
<reference evidence="6 7" key="1">
    <citation type="submission" date="2021-02" db="EMBL/GenBank/DDBJ databases">
        <title>Porcisia hertigi Genome sequencing and assembly.</title>
        <authorList>
            <person name="Almutairi H."/>
            <person name="Gatherer D."/>
        </authorList>
    </citation>
    <scope>NUCLEOTIDE SEQUENCE [LARGE SCALE GENOMIC DNA]</scope>
    <source>
        <strain evidence="6 7">C119</strain>
    </source>
</reference>